<feature type="domain" description="PAS" evidence="2">
    <location>
        <begin position="189"/>
        <end position="234"/>
    </location>
</feature>
<protein>
    <submittedName>
        <fullName evidence="5">PAS domain S-box-containing protein/diguanylate cyclase (GGDEF)-like protein</fullName>
    </submittedName>
</protein>
<dbReference type="AlphaFoldDB" id="A0A2T5IYX0"/>
<proteinExistence type="predicted"/>
<dbReference type="SUPFAM" id="SSF55073">
    <property type="entry name" value="Nucleotide cyclase"/>
    <property type="match status" value="1"/>
</dbReference>
<dbReference type="InterPro" id="IPR043128">
    <property type="entry name" value="Rev_trsase/Diguanyl_cyclase"/>
</dbReference>
<gene>
    <name evidence="5" type="ORF">C8N29_10893</name>
</gene>
<dbReference type="Gene3D" id="3.30.70.270">
    <property type="match status" value="1"/>
</dbReference>
<dbReference type="SMART" id="SM00091">
    <property type="entry name" value="PAS"/>
    <property type="match status" value="2"/>
</dbReference>
<feature type="domain" description="PAC" evidence="3">
    <location>
        <begin position="264"/>
        <end position="314"/>
    </location>
</feature>
<dbReference type="InterPro" id="IPR013656">
    <property type="entry name" value="PAS_4"/>
</dbReference>
<name>A0A2T5IYX0_9GAMM</name>
<dbReference type="SUPFAM" id="SSF55785">
    <property type="entry name" value="PYP-like sensor domain (PAS domain)"/>
    <property type="match status" value="2"/>
</dbReference>
<dbReference type="PANTHER" id="PTHR46663">
    <property type="entry name" value="DIGUANYLATE CYCLASE DGCT-RELATED"/>
    <property type="match status" value="1"/>
</dbReference>
<sequence length="481" mass="54859">MSDHHLENFQTWAVIAVLQGTPLEEVAIKARVSEETLKHWLKALTEEAQHHLAADNLALELPVRDLAHALDNIGAYVFIKDLNGCYTYANRLVRELFSKNLIDIIGHTDHDFFSQDTVNDIEQHDQQVLREGITIRAEEHLRPVDGHELRIYWTVKIPLFDESGHIRGLCGISTDITERKQMEQALRDNQALLSTVLDNIGACVYMKAPDGRYLYANAAMAALLNRRPEQLIGRVDSDLFPQNTADHFAKLDQLAFTSQQKVAGMETFQLHHHEPLYYWSVKVPLQRDNGDMYALLGMSTDITERKRLEDELLRLATTDELTHLYNRRHFLTLSEQTLNRSRRYHEPLALLMCDIDFFKHINDTFGHAMGDLVLQQVAEIIKNTLRDTDIAGRIGGEEFAILLVQTRMEHAQEVAERLKTNIANSEIYLDDGHKVPLTISIGVATPVYPMETLATLLQHADQALYAAKRLGRNRVHLATEV</sequence>
<dbReference type="PANTHER" id="PTHR46663:SF4">
    <property type="entry name" value="DIGUANYLATE CYCLASE DGCT-RELATED"/>
    <property type="match status" value="1"/>
</dbReference>
<keyword evidence="6" id="KW-1185">Reference proteome</keyword>
<dbReference type="OrthoDB" id="9759607at2"/>
<dbReference type="FunFam" id="3.30.70.270:FF:000001">
    <property type="entry name" value="Diguanylate cyclase domain protein"/>
    <property type="match status" value="1"/>
</dbReference>
<dbReference type="CDD" id="cd01949">
    <property type="entry name" value="GGDEF"/>
    <property type="match status" value="1"/>
</dbReference>
<dbReference type="PROSITE" id="PS50113">
    <property type="entry name" value="PAC"/>
    <property type="match status" value="2"/>
</dbReference>
<dbReference type="InterPro" id="IPR052163">
    <property type="entry name" value="DGC-Regulatory_Protein"/>
</dbReference>
<dbReference type="EMBL" id="QAON01000008">
    <property type="protein sequence ID" value="PTQ89209.1"/>
    <property type="molecule type" value="Genomic_DNA"/>
</dbReference>
<evidence type="ECO:0000313" key="5">
    <source>
        <dbReference type="EMBL" id="PTQ89209.1"/>
    </source>
</evidence>
<feature type="domain" description="PAC" evidence="3">
    <location>
        <begin position="135"/>
        <end position="188"/>
    </location>
</feature>
<dbReference type="InterPro" id="IPR000700">
    <property type="entry name" value="PAS-assoc_C"/>
</dbReference>
<dbReference type="PROSITE" id="PS50887">
    <property type="entry name" value="GGDEF"/>
    <property type="match status" value="1"/>
</dbReference>
<evidence type="ECO:0000259" key="4">
    <source>
        <dbReference type="PROSITE" id="PS50887"/>
    </source>
</evidence>
<dbReference type="InterPro" id="IPR035965">
    <property type="entry name" value="PAS-like_dom_sf"/>
</dbReference>
<dbReference type="NCBIfam" id="TIGR00254">
    <property type="entry name" value="GGDEF"/>
    <property type="match status" value="1"/>
</dbReference>
<dbReference type="InterPro" id="IPR029787">
    <property type="entry name" value="Nucleotide_cyclase"/>
</dbReference>
<dbReference type="Proteomes" id="UP000244223">
    <property type="component" value="Unassembled WGS sequence"/>
</dbReference>
<comment type="cofactor">
    <cofactor evidence="1">
        <name>Mg(2+)</name>
        <dbReference type="ChEBI" id="CHEBI:18420"/>
    </cofactor>
</comment>
<dbReference type="CDD" id="cd00130">
    <property type="entry name" value="PAS"/>
    <property type="match status" value="1"/>
</dbReference>
<accession>A0A2T5IYX0</accession>
<evidence type="ECO:0000256" key="1">
    <source>
        <dbReference type="ARBA" id="ARBA00001946"/>
    </source>
</evidence>
<dbReference type="Gene3D" id="3.30.450.20">
    <property type="entry name" value="PAS domain"/>
    <property type="match status" value="2"/>
</dbReference>
<evidence type="ECO:0000259" key="2">
    <source>
        <dbReference type="PROSITE" id="PS50112"/>
    </source>
</evidence>
<evidence type="ECO:0000313" key="6">
    <source>
        <dbReference type="Proteomes" id="UP000244223"/>
    </source>
</evidence>
<dbReference type="GO" id="GO:0003824">
    <property type="term" value="F:catalytic activity"/>
    <property type="evidence" value="ECO:0007669"/>
    <property type="project" value="UniProtKB-ARBA"/>
</dbReference>
<dbReference type="SMART" id="SM00267">
    <property type="entry name" value="GGDEF"/>
    <property type="match status" value="1"/>
</dbReference>
<dbReference type="PROSITE" id="PS50112">
    <property type="entry name" value="PAS"/>
    <property type="match status" value="2"/>
</dbReference>
<dbReference type="NCBIfam" id="TIGR00229">
    <property type="entry name" value="sensory_box"/>
    <property type="match status" value="2"/>
</dbReference>
<dbReference type="RefSeq" id="WP_107865848.1">
    <property type="nucleotide sequence ID" value="NZ_QAON01000008.1"/>
</dbReference>
<dbReference type="InterPro" id="IPR000160">
    <property type="entry name" value="GGDEF_dom"/>
</dbReference>
<reference evidence="5 6" key="1">
    <citation type="submission" date="2018-04" db="EMBL/GenBank/DDBJ databases">
        <title>Genomic Encyclopedia of Archaeal and Bacterial Type Strains, Phase II (KMG-II): from individual species to whole genera.</title>
        <authorList>
            <person name="Goeker M."/>
        </authorList>
    </citation>
    <scope>NUCLEOTIDE SEQUENCE [LARGE SCALE GENOMIC DNA]</scope>
    <source>
        <strain evidence="5 6">DSM 5822</strain>
    </source>
</reference>
<dbReference type="Pfam" id="PF00990">
    <property type="entry name" value="GGDEF"/>
    <property type="match status" value="1"/>
</dbReference>
<evidence type="ECO:0000259" key="3">
    <source>
        <dbReference type="PROSITE" id="PS50113"/>
    </source>
</evidence>
<comment type="caution">
    <text evidence="5">The sequence shown here is derived from an EMBL/GenBank/DDBJ whole genome shotgun (WGS) entry which is preliminary data.</text>
</comment>
<dbReference type="InterPro" id="IPR000014">
    <property type="entry name" value="PAS"/>
</dbReference>
<feature type="domain" description="PAS" evidence="2">
    <location>
        <begin position="62"/>
        <end position="132"/>
    </location>
</feature>
<feature type="domain" description="GGDEF" evidence="4">
    <location>
        <begin position="346"/>
        <end position="480"/>
    </location>
</feature>
<dbReference type="Pfam" id="PF08448">
    <property type="entry name" value="PAS_4"/>
    <property type="match status" value="2"/>
</dbReference>
<organism evidence="5 6">
    <name type="scientific">Agitococcus lubricus</name>
    <dbReference type="NCBI Taxonomy" id="1077255"/>
    <lineage>
        <taxon>Bacteria</taxon>
        <taxon>Pseudomonadati</taxon>
        <taxon>Pseudomonadota</taxon>
        <taxon>Gammaproteobacteria</taxon>
        <taxon>Moraxellales</taxon>
        <taxon>Moraxellaceae</taxon>
        <taxon>Agitococcus</taxon>
    </lineage>
</organism>